<reference evidence="6" key="1">
    <citation type="submission" date="2018-09" db="EMBL/GenBank/DDBJ databases">
        <authorList>
            <person name="Livingstone P.G."/>
            <person name="Whitworth D.E."/>
        </authorList>
    </citation>
    <scope>NUCLEOTIDE SEQUENCE [LARGE SCALE GENOMIC DNA]</scope>
    <source>
        <strain evidence="6">CA054A</strain>
    </source>
</reference>
<comment type="pathway">
    <text evidence="1">Amino-acid biosynthesis; L-histidine biosynthesis; L-histidine from 5-phospho-alpha-D-ribose 1-diphosphate: step 6/9.</text>
</comment>
<keyword evidence="3" id="KW-0368">Histidine biosynthesis</keyword>
<keyword evidence="2" id="KW-0028">Amino-acid biosynthesis</keyword>
<dbReference type="OrthoDB" id="9790411at2"/>
<evidence type="ECO:0000256" key="2">
    <source>
        <dbReference type="ARBA" id="ARBA00022605"/>
    </source>
</evidence>
<dbReference type="InterPro" id="IPR038494">
    <property type="entry name" value="IGPD_sf"/>
</dbReference>
<evidence type="ECO:0000313" key="6">
    <source>
        <dbReference type="Proteomes" id="UP000268094"/>
    </source>
</evidence>
<dbReference type="InterPro" id="IPR000807">
    <property type="entry name" value="ImidazoleglycerolP_deHydtase"/>
</dbReference>
<dbReference type="FunFam" id="3.30.230.40:FF:000003">
    <property type="entry name" value="Imidazoleglycerol-phosphate dehydratase HisB"/>
    <property type="match status" value="1"/>
</dbReference>
<dbReference type="GO" id="GO:0004424">
    <property type="term" value="F:imidazoleglycerol-phosphate dehydratase activity"/>
    <property type="evidence" value="ECO:0007669"/>
    <property type="project" value="InterPro"/>
</dbReference>
<dbReference type="InterPro" id="IPR020568">
    <property type="entry name" value="Ribosomal_Su5_D2-typ_SF"/>
</dbReference>
<accession>A0A3A8J5D5</accession>
<dbReference type="PROSITE" id="PS00955">
    <property type="entry name" value="IGP_DEHYDRATASE_2"/>
    <property type="match status" value="1"/>
</dbReference>
<dbReference type="Proteomes" id="UP000268094">
    <property type="component" value="Unassembled WGS sequence"/>
</dbReference>
<dbReference type="EMBL" id="RAVZ01000098">
    <property type="protein sequence ID" value="RKG87404.1"/>
    <property type="molecule type" value="Genomic_DNA"/>
</dbReference>
<dbReference type="UniPathway" id="UPA00031">
    <property type="reaction ID" value="UER00011"/>
</dbReference>
<dbReference type="InterPro" id="IPR020565">
    <property type="entry name" value="ImidazoleglycerP_deHydtase_CS"/>
</dbReference>
<dbReference type="PANTHER" id="PTHR23133:SF2">
    <property type="entry name" value="IMIDAZOLEGLYCEROL-PHOSPHATE DEHYDRATASE"/>
    <property type="match status" value="1"/>
</dbReference>
<evidence type="ECO:0000256" key="3">
    <source>
        <dbReference type="ARBA" id="ARBA00023102"/>
    </source>
</evidence>
<comment type="caution">
    <text evidence="5">The sequence shown here is derived from an EMBL/GenBank/DDBJ whole genome shotgun (WGS) entry which is preliminary data.</text>
</comment>
<name>A0A3A8J5D5_9BACT</name>
<evidence type="ECO:0000256" key="1">
    <source>
        <dbReference type="ARBA" id="ARBA00005047"/>
    </source>
</evidence>
<evidence type="ECO:0000256" key="4">
    <source>
        <dbReference type="ARBA" id="ARBA00023239"/>
    </source>
</evidence>
<dbReference type="Pfam" id="PF00475">
    <property type="entry name" value="IGPD"/>
    <property type="match status" value="1"/>
</dbReference>
<dbReference type="SUPFAM" id="SSF54211">
    <property type="entry name" value="Ribosomal protein S5 domain 2-like"/>
    <property type="match status" value="2"/>
</dbReference>
<dbReference type="GO" id="GO:0000105">
    <property type="term" value="P:L-histidine biosynthetic process"/>
    <property type="evidence" value="ECO:0007669"/>
    <property type="project" value="UniProtKB-UniPathway"/>
</dbReference>
<dbReference type="RefSeq" id="WP_120541524.1">
    <property type="nucleotide sequence ID" value="NZ_RAVZ01000098.1"/>
</dbReference>
<dbReference type="AlphaFoldDB" id="A0A3A8J5D5"/>
<dbReference type="PANTHER" id="PTHR23133">
    <property type="entry name" value="IMIDAZOLEGLYCEROL-PHOSPHATE DEHYDRATASE HIS7"/>
    <property type="match status" value="1"/>
</dbReference>
<evidence type="ECO:0000313" key="5">
    <source>
        <dbReference type="EMBL" id="RKG87404.1"/>
    </source>
</evidence>
<keyword evidence="6" id="KW-1185">Reference proteome</keyword>
<gene>
    <name evidence="5" type="ORF">D7V88_16120</name>
</gene>
<sequence>MSTATSTRVVRETKETKVTVELARGSGAARVDTGLKFFDHMLATFARYAGLELTLHARGDLRHHLMEDVAITLGTAVQRVVPATAARYGERTVPMDDALVQACLDAGGRFYYRGPLKNRLYEHWMRSFCEHSRITLHLRVLRGRDSHHLTEAAFKALGLALRDAMVDSGVVFSMKGSVSLEVT</sequence>
<dbReference type="Gene3D" id="3.30.230.40">
    <property type="entry name" value="Imidazole glycerol phosphate dehydratase, domain 1"/>
    <property type="match status" value="2"/>
</dbReference>
<protein>
    <submittedName>
        <fullName evidence="5">Imidazoleglycerol-phosphate dehydratase</fullName>
    </submittedName>
</protein>
<keyword evidence="4" id="KW-0456">Lyase</keyword>
<proteinExistence type="predicted"/>
<organism evidence="5 6">
    <name type="scientific">Corallococcus terminator</name>
    <dbReference type="NCBI Taxonomy" id="2316733"/>
    <lineage>
        <taxon>Bacteria</taxon>
        <taxon>Pseudomonadati</taxon>
        <taxon>Myxococcota</taxon>
        <taxon>Myxococcia</taxon>
        <taxon>Myxococcales</taxon>
        <taxon>Cystobacterineae</taxon>
        <taxon>Myxococcaceae</taxon>
        <taxon>Corallococcus</taxon>
    </lineage>
</organism>